<name>A0A3P7N0X5_DIBLA</name>
<dbReference type="AlphaFoldDB" id="A0A3P7N0X5"/>
<reference evidence="2 3" key="1">
    <citation type="submission" date="2018-11" db="EMBL/GenBank/DDBJ databases">
        <authorList>
            <consortium name="Pathogen Informatics"/>
        </authorList>
    </citation>
    <scope>NUCLEOTIDE SEQUENCE [LARGE SCALE GENOMIC DNA]</scope>
</reference>
<sequence>MEETKRNETVAKMSLPIIEDPVAIPGVPAVRSEGCISAATGKGTKRITSTVKSSKPRTYEEWSKIEKELEKELEEQEGKNAKDFEGAAASNPTGGGDSSSAKPSCAGLAAKAAAMPVTVRRIHAQQEKEKGNEVITFDSTSLLRFY</sequence>
<feature type="region of interest" description="Disordered" evidence="1">
    <location>
        <begin position="70"/>
        <end position="104"/>
    </location>
</feature>
<keyword evidence="3" id="KW-1185">Reference proteome</keyword>
<organism evidence="2 3">
    <name type="scientific">Dibothriocephalus latus</name>
    <name type="common">Fish tapeworm</name>
    <name type="synonym">Diphyllobothrium latum</name>
    <dbReference type="NCBI Taxonomy" id="60516"/>
    <lineage>
        <taxon>Eukaryota</taxon>
        <taxon>Metazoa</taxon>
        <taxon>Spiralia</taxon>
        <taxon>Lophotrochozoa</taxon>
        <taxon>Platyhelminthes</taxon>
        <taxon>Cestoda</taxon>
        <taxon>Eucestoda</taxon>
        <taxon>Diphyllobothriidea</taxon>
        <taxon>Diphyllobothriidae</taxon>
        <taxon>Dibothriocephalus</taxon>
    </lineage>
</organism>
<evidence type="ECO:0000313" key="2">
    <source>
        <dbReference type="EMBL" id="VDN24511.1"/>
    </source>
</evidence>
<dbReference type="OrthoDB" id="2942533at2759"/>
<feature type="compositionally biased region" description="Basic and acidic residues" evidence="1">
    <location>
        <begin position="70"/>
        <end position="85"/>
    </location>
</feature>
<proteinExistence type="predicted"/>
<evidence type="ECO:0000256" key="1">
    <source>
        <dbReference type="SAM" id="MobiDB-lite"/>
    </source>
</evidence>
<evidence type="ECO:0000313" key="3">
    <source>
        <dbReference type="Proteomes" id="UP000281553"/>
    </source>
</evidence>
<gene>
    <name evidence="2" type="ORF">DILT_LOCUS14449</name>
</gene>
<accession>A0A3P7N0X5</accession>
<dbReference type="Proteomes" id="UP000281553">
    <property type="component" value="Unassembled WGS sequence"/>
</dbReference>
<dbReference type="EMBL" id="UYRU01074329">
    <property type="protein sequence ID" value="VDN24511.1"/>
    <property type="molecule type" value="Genomic_DNA"/>
</dbReference>
<protein>
    <submittedName>
        <fullName evidence="2">Uncharacterized protein</fullName>
    </submittedName>
</protein>